<organism evidence="2 3">
    <name type="scientific">Carex littledalei</name>
    <dbReference type="NCBI Taxonomy" id="544730"/>
    <lineage>
        <taxon>Eukaryota</taxon>
        <taxon>Viridiplantae</taxon>
        <taxon>Streptophyta</taxon>
        <taxon>Embryophyta</taxon>
        <taxon>Tracheophyta</taxon>
        <taxon>Spermatophyta</taxon>
        <taxon>Magnoliopsida</taxon>
        <taxon>Liliopsida</taxon>
        <taxon>Poales</taxon>
        <taxon>Cyperaceae</taxon>
        <taxon>Cyperoideae</taxon>
        <taxon>Cariceae</taxon>
        <taxon>Carex</taxon>
        <taxon>Carex subgen. Euthyceras</taxon>
    </lineage>
</organism>
<evidence type="ECO:0000259" key="1">
    <source>
        <dbReference type="Pfam" id="PF25475"/>
    </source>
</evidence>
<evidence type="ECO:0000313" key="3">
    <source>
        <dbReference type="Proteomes" id="UP000623129"/>
    </source>
</evidence>
<dbReference type="Proteomes" id="UP000623129">
    <property type="component" value="Unassembled WGS sequence"/>
</dbReference>
<gene>
    <name evidence="2" type="ORF">FCM35_KLT12409</name>
</gene>
<comment type="caution">
    <text evidence="2">The sequence shown here is derived from an EMBL/GenBank/DDBJ whole genome shotgun (WGS) entry which is preliminary data.</text>
</comment>
<dbReference type="AlphaFoldDB" id="A0A833QQ78"/>
<sequence length="289" mass="32498">MWTRKFEAGSQQRYPSSGLIAVALAPHTSRHERRGILESCDLHPPGLLHILDKFLCISSFQRKSRSLAGIVPLFQMTLLRGAILNLIPSIGNQSVIMDLHSLSFNMVIDKPQSQLFISCKCKASHDSALELYKVEHNPRRRMVTDVSCLSKNFDLRIMLNTKRALKNLDADVADGINQLISAAVIDPEAKGGLRWPLGKESVAGRFVIVGVWHTKHTILSREKIRVDLRQAGRFDFTKSTGEDVNDVSLKLRDLSELLTEDHLPEGSIVDMIQEVVDLIWGNLLMSRRQ</sequence>
<protein>
    <recommendedName>
        <fullName evidence="1">DUF7903 domain-containing protein</fullName>
    </recommendedName>
</protein>
<reference evidence="2" key="1">
    <citation type="submission" date="2020-01" db="EMBL/GenBank/DDBJ databases">
        <title>Genome sequence of Kobresia littledalei, the first chromosome-level genome in the family Cyperaceae.</title>
        <authorList>
            <person name="Qu G."/>
        </authorList>
    </citation>
    <scope>NUCLEOTIDE SEQUENCE</scope>
    <source>
        <strain evidence="2">C.B.Clarke</strain>
        <tissue evidence="2">Leaf</tissue>
    </source>
</reference>
<dbReference type="Pfam" id="PF25475">
    <property type="entry name" value="DUF7903"/>
    <property type="match status" value="1"/>
</dbReference>
<evidence type="ECO:0000313" key="2">
    <source>
        <dbReference type="EMBL" id="KAF3323678.1"/>
    </source>
</evidence>
<accession>A0A833QQ78</accession>
<proteinExistence type="predicted"/>
<dbReference type="EMBL" id="SWLB01000023">
    <property type="protein sequence ID" value="KAF3323678.1"/>
    <property type="molecule type" value="Genomic_DNA"/>
</dbReference>
<name>A0A833QQ78_9POAL</name>
<feature type="domain" description="DUF7903" evidence="1">
    <location>
        <begin position="107"/>
        <end position="282"/>
    </location>
</feature>
<dbReference type="PANTHER" id="PTHR35481">
    <property type="entry name" value="DNA-DIRECTED RNA POLYMERASE SUBUNIT ALPHA"/>
    <property type="match status" value="1"/>
</dbReference>
<keyword evidence="3" id="KW-1185">Reference proteome</keyword>
<dbReference type="InterPro" id="IPR057225">
    <property type="entry name" value="DUF7903"/>
</dbReference>
<dbReference type="OrthoDB" id="2014147at2759"/>
<dbReference type="PANTHER" id="PTHR35481:SF1">
    <property type="entry name" value="DNA-DIRECTED RNA POLYMERASE SUBUNIT ALPHA"/>
    <property type="match status" value="1"/>
</dbReference>